<evidence type="ECO:0000313" key="3">
    <source>
        <dbReference type="EMBL" id="MCK8782912.1"/>
    </source>
</evidence>
<sequence length="395" mass="41906">MNRRHLLLLGGAAVATVGAALLLTPGTTPPGDASRAPRLAFPGLAERLARAARIEAKANAATLVLARPPDGAWGLPDKANYPVRPERVHELLAALTELRLVEPRTSDPAALARLGLDEPSEAGSTATLLRVLDAAGAPLAELVIGNRRPRPAGERAASLPDSLYVRRPGETQAWVAEGRLALDPDPQSWLDRDIAGIARDRLRRAVIRRQGQPELVITRSGEPDSKLAVTTPADAPPQDETALDEVARALEFLSFVEVRPVAEAEGGRLGEALGESRLEYTDNLAVTARAWRQDERLWVALAAEGDAEAARLNARWRGWAYQLGQWKEKAFVPTLDDLRRPTEPPAAPAAADGAAPAQPGAPARPPDTPPAPTQTAPRTPAPAPAPAQPAAPARP</sequence>
<dbReference type="AlphaFoldDB" id="A0A9X1Y6G5"/>
<feature type="compositionally biased region" description="Pro residues" evidence="1">
    <location>
        <begin position="379"/>
        <end position="395"/>
    </location>
</feature>
<reference evidence="3" key="1">
    <citation type="submission" date="2022-04" db="EMBL/GenBank/DDBJ databases">
        <title>Roseomonas acroporae sp. nov., isolated from coral Acropora digitifera.</title>
        <authorList>
            <person name="Sun H."/>
        </authorList>
    </citation>
    <scope>NUCLEOTIDE SEQUENCE</scope>
    <source>
        <strain evidence="3">NAR14</strain>
    </source>
</reference>
<dbReference type="InterPro" id="IPR025641">
    <property type="entry name" value="DUF4340"/>
</dbReference>
<feature type="domain" description="DUF4340" evidence="2">
    <location>
        <begin position="73"/>
        <end position="264"/>
    </location>
</feature>
<feature type="region of interest" description="Disordered" evidence="1">
    <location>
        <begin position="337"/>
        <end position="395"/>
    </location>
</feature>
<name>A0A9X1Y6G5_9PROT</name>
<organism evidence="3 4">
    <name type="scientific">Roseomonas acroporae</name>
    <dbReference type="NCBI Taxonomy" id="2937791"/>
    <lineage>
        <taxon>Bacteria</taxon>
        <taxon>Pseudomonadati</taxon>
        <taxon>Pseudomonadota</taxon>
        <taxon>Alphaproteobacteria</taxon>
        <taxon>Acetobacterales</taxon>
        <taxon>Roseomonadaceae</taxon>
        <taxon>Roseomonas</taxon>
    </lineage>
</organism>
<evidence type="ECO:0000259" key="2">
    <source>
        <dbReference type="Pfam" id="PF14238"/>
    </source>
</evidence>
<dbReference type="Proteomes" id="UP001139516">
    <property type="component" value="Unassembled WGS sequence"/>
</dbReference>
<evidence type="ECO:0000256" key="1">
    <source>
        <dbReference type="SAM" id="MobiDB-lite"/>
    </source>
</evidence>
<comment type="caution">
    <text evidence="3">The sequence shown here is derived from an EMBL/GenBank/DDBJ whole genome shotgun (WGS) entry which is preliminary data.</text>
</comment>
<accession>A0A9X1Y6G5</accession>
<feature type="compositionally biased region" description="Low complexity" evidence="1">
    <location>
        <begin position="348"/>
        <end position="361"/>
    </location>
</feature>
<protein>
    <submittedName>
        <fullName evidence="3">DUF4340 domain-containing protein</fullName>
    </submittedName>
</protein>
<feature type="compositionally biased region" description="Pro residues" evidence="1">
    <location>
        <begin position="362"/>
        <end position="372"/>
    </location>
</feature>
<evidence type="ECO:0000313" key="4">
    <source>
        <dbReference type="Proteomes" id="UP001139516"/>
    </source>
</evidence>
<dbReference type="EMBL" id="JALPRX010000002">
    <property type="protein sequence ID" value="MCK8782912.1"/>
    <property type="molecule type" value="Genomic_DNA"/>
</dbReference>
<gene>
    <name evidence="3" type="ORF">M0638_00770</name>
</gene>
<keyword evidence="4" id="KW-1185">Reference proteome</keyword>
<dbReference type="Pfam" id="PF14238">
    <property type="entry name" value="DUF4340"/>
    <property type="match status" value="1"/>
</dbReference>
<proteinExistence type="predicted"/>
<dbReference type="RefSeq" id="WP_248665042.1">
    <property type="nucleotide sequence ID" value="NZ_JALPRX010000002.1"/>
</dbReference>